<dbReference type="Gene3D" id="3.90.1150.170">
    <property type="match status" value="1"/>
</dbReference>
<comment type="cofactor">
    <cofactor evidence="1 6">
        <name>pyridoxal 5'-phosphate</name>
        <dbReference type="ChEBI" id="CHEBI:597326"/>
    </cofactor>
</comment>
<dbReference type="InterPro" id="IPR015424">
    <property type="entry name" value="PyrdxlP-dep_Trfase"/>
</dbReference>
<proteinExistence type="inferred from homology"/>
<keyword evidence="3" id="KW-0210">Decarboxylase</keyword>
<evidence type="ECO:0000313" key="9">
    <source>
        <dbReference type="Proteomes" id="UP000480548"/>
    </source>
</evidence>
<evidence type="ECO:0000256" key="2">
    <source>
        <dbReference type="ARBA" id="ARBA00009533"/>
    </source>
</evidence>
<dbReference type="InterPro" id="IPR021115">
    <property type="entry name" value="Pyridoxal-P_BS"/>
</dbReference>
<name>A0A7C8JVD1_ORBOL</name>
<sequence length="1173" mass="131788">MGPTLHNNHANTNGHTNSHSNGANGTNGSLESTNGHSNGHTNGKLQASRASELDELLKPVLEQLISFVAAADTELEAHVKEDAAHKSTLVDYHSPEDLTDILSSTLSLPSKPAGRSGILSTLESILKYSVNTSAPGFLDKLYSAPVAPGVAADLILSVLNTNLHVYQVSPVLTLIEKHVARSLAALFGFTGPRSGGISVQGGSASNTTSIVIARNTLYPKTKVEGNHADGLKLVMFTSAHGHYSIEKAAQMCGFGSAAAIPVPVDKVTGRMIPEELERLVLEAKEKGQTPFYVNATAGSTVLGSFDPFTEIATIAKRYNMWFHIDGAWGGSFVFSEKLRRQFLVGAELADSIAINPHKMMGVPVTCSFLLGKDLELFQKANTLKAGYLFHDRDGDDAEGWREPYDLADLTLQCGRRGDSLKLFLAWQYYGTKGYEQLVERAHQVAEHMVGIAAASENFKLVSTNPPPCLQVCFYYAPGGNDVFGTGEGQIVPPGLEGLDTSEEEYIGKFNSKVTEIITRELVARGFMIDFAPALEGRKAEGKFFRAVVNIQTPKETVERLVNEIENLGTDVVRRIREHSHDPTDRWIYELLDLLHLRYLSLGPLYASPKTKLSDAAFPTLFYSFSLRFKPPGYNPEQILLACDSLAAGETHIEIDGCKISNPLSVTKKLVIDTSRPYRQSVRDASKFYLNSLTTQDSSRSVERTGEWLDMFQLKQYKELHGPEDYEIFNKVLERVLSTARFLKNVRWRTSNTLGVSGHQEIAMILCRQASDGRFTLDMTLAIDDTEKRRKIALYSQIDARDHLNCLFGLRSLSLRMPKHHQIARPDLAKPLSELASRCKSSNIPTLERSDYIRLPKPSSSASLSPFWKSTDPPLETLELVALGLESNTDDRWNKFKSGTTLMIGTDLWRYGINAYPRVYIFPFLQGSEIWVKRLKLDLYPPDLAEYLLARGTSFLTDIEINLKGQKKPSGMSLGTEFWRDVVPMHSATLKSIRIFTDWQGDGWCFRGEPTNPAKLALEKCKELEELRISFIDREKNYIKDLIDCVLESCPKFHLLEMEFCYGFGDNTRESNLEDTVLGLYWWRSTEQWFRNRVLEVRKKIVFEDLPFESRFQEKLSVIPRIIWFDYLLQTWRLGEDMSVEEGMVLKMNRVDDEYVYCDMLDDRSIEGPLKYMY</sequence>
<feature type="compositionally biased region" description="Low complexity" evidence="7">
    <location>
        <begin position="1"/>
        <end position="22"/>
    </location>
</feature>
<organism evidence="8 9">
    <name type="scientific">Orbilia oligospora</name>
    <name type="common">Nematode-trapping fungus</name>
    <name type="synonym">Arthrobotrys oligospora</name>
    <dbReference type="NCBI Taxonomy" id="2813651"/>
    <lineage>
        <taxon>Eukaryota</taxon>
        <taxon>Fungi</taxon>
        <taxon>Dikarya</taxon>
        <taxon>Ascomycota</taxon>
        <taxon>Pezizomycotina</taxon>
        <taxon>Orbiliomycetes</taxon>
        <taxon>Orbiliales</taxon>
        <taxon>Orbiliaceae</taxon>
        <taxon>Orbilia</taxon>
    </lineage>
</organism>
<evidence type="ECO:0000256" key="7">
    <source>
        <dbReference type="SAM" id="MobiDB-lite"/>
    </source>
</evidence>
<reference evidence="8 9" key="1">
    <citation type="submission" date="2019-06" db="EMBL/GenBank/DDBJ databases">
        <authorList>
            <person name="Palmer J.M."/>
        </authorList>
    </citation>
    <scope>NUCLEOTIDE SEQUENCE [LARGE SCALE GENOMIC DNA]</scope>
    <source>
        <strain evidence="8 9">TWF703</strain>
    </source>
</reference>
<dbReference type="PANTHER" id="PTHR45677">
    <property type="entry name" value="GLUTAMATE DECARBOXYLASE-RELATED"/>
    <property type="match status" value="1"/>
</dbReference>
<dbReference type="Gene3D" id="3.40.640.10">
    <property type="entry name" value="Type I PLP-dependent aspartate aminotransferase-like (Major domain)"/>
    <property type="match status" value="1"/>
</dbReference>
<gene>
    <name evidence="8" type="ORF">TWF703_001244</name>
</gene>
<dbReference type="InterPro" id="IPR015421">
    <property type="entry name" value="PyrdxlP-dep_Trfase_major"/>
</dbReference>
<dbReference type="AlphaFoldDB" id="A0A7C8JVD1"/>
<accession>A0A7C8JVD1</accession>
<evidence type="ECO:0000256" key="1">
    <source>
        <dbReference type="ARBA" id="ARBA00001933"/>
    </source>
</evidence>
<dbReference type="InterPro" id="IPR002129">
    <property type="entry name" value="PyrdxlP-dep_de-COase"/>
</dbReference>
<evidence type="ECO:0000256" key="3">
    <source>
        <dbReference type="ARBA" id="ARBA00022793"/>
    </source>
</evidence>
<dbReference type="Pfam" id="PF00282">
    <property type="entry name" value="Pyridoxal_deC"/>
    <property type="match status" value="1"/>
</dbReference>
<evidence type="ECO:0000256" key="4">
    <source>
        <dbReference type="ARBA" id="ARBA00022898"/>
    </source>
</evidence>
<feature type="modified residue" description="N6-(pyridoxal phosphate)lysine" evidence="6">
    <location>
        <position position="358"/>
    </location>
</feature>
<evidence type="ECO:0000313" key="8">
    <source>
        <dbReference type="EMBL" id="KAF3142021.1"/>
    </source>
</evidence>
<evidence type="ECO:0000256" key="6">
    <source>
        <dbReference type="PIRSR" id="PIRSR602129-50"/>
    </source>
</evidence>
<dbReference type="GO" id="GO:0016831">
    <property type="term" value="F:carboxy-lyase activity"/>
    <property type="evidence" value="ECO:0007669"/>
    <property type="project" value="UniProtKB-KW"/>
</dbReference>
<feature type="region of interest" description="Disordered" evidence="7">
    <location>
        <begin position="1"/>
        <end position="44"/>
    </location>
</feature>
<dbReference type="SUPFAM" id="SSF53383">
    <property type="entry name" value="PLP-dependent transferases"/>
    <property type="match status" value="1"/>
</dbReference>
<dbReference type="GO" id="GO:0030170">
    <property type="term" value="F:pyridoxal phosphate binding"/>
    <property type="evidence" value="ECO:0007669"/>
    <property type="project" value="InterPro"/>
</dbReference>
<feature type="compositionally biased region" description="Polar residues" evidence="7">
    <location>
        <begin position="23"/>
        <end position="44"/>
    </location>
</feature>
<protein>
    <recommendedName>
        <fullName evidence="10">Glutamate decarboxylase</fullName>
    </recommendedName>
</protein>
<keyword evidence="5" id="KW-0456">Lyase</keyword>
<evidence type="ECO:0008006" key="10">
    <source>
        <dbReference type="Google" id="ProtNLM"/>
    </source>
</evidence>
<dbReference type="GO" id="GO:0019752">
    <property type="term" value="P:carboxylic acid metabolic process"/>
    <property type="evidence" value="ECO:0007669"/>
    <property type="project" value="InterPro"/>
</dbReference>
<dbReference type="PANTHER" id="PTHR45677:SF8">
    <property type="entry name" value="CYSTEINE SULFINIC ACID DECARBOXYLASE"/>
    <property type="match status" value="1"/>
</dbReference>
<evidence type="ECO:0000256" key="5">
    <source>
        <dbReference type="ARBA" id="ARBA00023239"/>
    </source>
</evidence>
<dbReference type="Proteomes" id="UP000480548">
    <property type="component" value="Unassembled WGS sequence"/>
</dbReference>
<keyword evidence="4 6" id="KW-0663">Pyridoxal phosphate</keyword>
<dbReference type="GO" id="GO:0005737">
    <property type="term" value="C:cytoplasm"/>
    <property type="evidence" value="ECO:0007669"/>
    <property type="project" value="TreeGrafter"/>
</dbReference>
<dbReference type="PROSITE" id="PS00392">
    <property type="entry name" value="DDC_GAD_HDC_YDC"/>
    <property type="match status" value="1"/>
</dbReference>
<comment type="caution">
    <text evidence="8">The sequence shown here is derived from an EMBL/GenBank/DDBJ whole genome shotgun (WGS) entry which is preliminary data.</text>
</comment>
<dbReference type="EMBL" id="WIQZ01000012">
    <property type="protein sequence ID" value="KAF3142021.1"/>
    <property type="molecule type" value="Genomic_DNA"/>
</dbReference>
<comment type="similarity">
    <text evidence="2">Belongs to the group II decarboxylase family.</text>
</comment>